<keyword evidence="2" id="KW-0663">Pyridoxal phosphate</keyword>
<evidence type="ECO:0000313" key="4">
    <source>
        <dbReference type="EMBL" id="CAE8653956.1"/>
    </source>
</evidence>
<dbReference type="Gene3D" id="3.90.1150.10">
    <property type="entry name" value="Aspartate Aminotransferase, domain 1"/>
    <property type="match status" value="1"/>
</dbReference>
<dbReference type="GO" id="GO:0003824">
    <property type="term" value="F:catalytic activity"/>
    <property type="evidence" value="ECO:0007669"/>
    <property type="project" value="InterPro"/>
</dbReference>
<evidence type="ECO:0000256" key="1">
    <source>
        <dbReference type="ARBA" id="ARBA00007441"/>
    </source>
</evidence>
<dbReference type="Proteomes" id="UP000626109">
    <property type="component" value="Unassembled WGS sequence"/>
</dbReference>
<evidence type="ECO:0000256" key="2">
    <source>
        <dbReference type="ARBA" id="ARBA00022898"/>
    </source>
</evidence>
<organism evidence="4 5">
    <name type="scientific">Polarella glacialis</name>
    <name type="common">Dinoflagellate</name>
    <dbReference type="NCBI Taxonomy" id="89957"/>
    <lineage>
        <taxon>Eukaryota</taxon>
        <taxon>Sar</taxon>
        <taxon>Alveolata</taxon>
        <taxon>Dinophyceae</taxon>
        <taxon>Suessiales</taxon>
        <taxon>Suessiaceae</taxon>
        <taxon>Polarella</taxon>
    </lineage>
</organism>
<comment type="similarity">
    <text evidence="1">Belongs to the class-I pyridoxal-phosphate-dependent aminotransferase family.</text>
</comment>
<proteinExistence type="inferred from homology"/>
<name>A0A813IRV7_POLGL</name>
<dbReference type="AlphaFoldDB" id="A0A813IRV7"/>
<comment type="caution">
    <text evidence="4">The sequence shown here is derived from an EMBL/GenBank/DDBJ whole genome shotgun (WGS) entry which is preliminary data.</text>
</comment>
<dbReference type="PANTHER" id="PTHR43510">
    <property type="entry name" value="AMINOTRANSFERASE FUNCTION, HYPOTHETICAL (EUROFUNG)"/>
    <property type="match status" value="1"/>
</dbReference>
<dbReference type="PROSITE" id="PS00105">
    <property type="entry name" value="AA_TRANSFER_CLASS_1"/>
    <property type="match status" value="1"/>
</dbReference>
<dbReference type="Gene3D" id="3.40.640.10">
    <property type="entry name" value="Type I PLP-dependent aspartate aminotransferase-like (Major domain)"/>
    <property type="match status" value="1"/>
</dbReference>
<feature type="domain" description="Aminotransferase class I/classII large" evidence="3">
    <location>
        <begin position="81"/>
        <end position="299"/>
    </location>
</feature>
<dbReference type="GO" id="GO:0030170">
    <property type="term" value="F:pyridoxal phosphate binding"/>
    <property type="evidence" value="ECO:0007669"/>
    <property type="project" value="InterPro"/>
</dbReference>
<gene>
    <name evidence="4" type="ORF">PGLA2088_LOCUS10708</name>
</gene>
<dbReference type="SUPFAM" id="SSF53383">
    <property type="entry name" value="PLP-dependent transferases"/>
    <property type="match status" value="1"/>
</dbReference>
<reference evidence="4" key="1">
    <citation type="submission" date="2021-02" db="EMBL/GenBank/DDBJ databases">
        <authorList>
            <person name="Dougan E. K."/>
            <person name="Rhodes N."/>
            <person name="Thang M."/>
            <person name="Chan C."/>
        </authorList>
    </citation>
    <scope>NUCLEOTIDE SEQUENCE</scope>
</reference>
<dbReference type="PANTHER" id="PTHR43510:SF1">
    <property type="entry name" value="AMINOTRANSFERASE FUNCTION, HYPOTHETICAL (EUROFUNG)"/>
    <property type="match status" value="1"/>
</dbReference>
<dbReference type="InterPro" id="IPR004839">
    <property type="entry name" value="Aminotransferase_I/II_large"/>
</dbReference>
<dbReference type="Pfam" id="PF00155">
    <property type="entry name" value="Aminotran_1_2"/>
    <property type="match status" value="1"/>
</dbReference>
<dbReference type="EMBL" id="CAJNNW010012068">
    <property type="protein sequence ID" value="CAE8653956.1"/>
    <property type="molecule type" value="Genomic_DNA"/>
</dbReference>
<dbReference type="InterPro" id="IPR015421">
    <property type="entry name" value="PyrdxlP-dep_Trfase_major"/>
</dbReference>
<dbReference type="InterPro" id="IPR015422">
    <property type="entry name" value="PyrdxlP-dep_Trfase_small"/>
</dbReference>
<dbReference type="InterPro" id="IPR015424">
    <property type="entry name" value="PyrdxlP-dep_Trfase"/>
</dbReference>
<evidence type="ECO:0000259" key="3">
    <source>
        <dbReference type="Pfam" id="PF00155"/>
    </source>
</evidence>
<sequence length="324" mass="35348">MVELLSDADEEGKKRWEALSLGYTDQPGSEFLRREIAATSFQGIDASQLNVCAPQEGIFLAMHALLSPGDHVVATERPRFDPQSLVPLLRPGQTKLVVTNWPHNPTGALPSAAEQQEVIDACDRCGGWLFVDEVFRGLEHDEAQRLPCSADVYAKGISLGGVSKTLGLPGLRIGWLASRNAAFMNRVAELKDYTSICPPAPSEALAFIALRARRPLLDRCRGIVADGLAALRPFVAEHTEHLEWSQPTAGNCVFLRLRGDVSAGAYCSAIHRRAGLNIVPSSLFEECKDDRLRVTYGRADLRALLDRWGADLRSHGLTCGHATS</sequence>
<dbReference type="CDD" id="cd00609">
    <property type="entry name" value="AAT_like"/>
    <property type="match status" value="1"/>
</dbReference>
<accession>A0A813IRV7</accession>
<dbReference type="InterPro" id="IPR004838">
    <property type="entry name" value="NHTrfase_class1_PyrdxlP-BS"/>
</dbReference>
<protein>
    <recommendedName>
        <fullName evidence="3">Aminotransferase class I/classII large domain-containing protein</fullName>
    </recommendedName>
</protein>
<evidence type="ECO:0000313" key="5">
    <source>
        <dbReference type="Proteomes" id="UP000626109"/>
    </source>
</evidence>